<feature type="chain" id="PRO_5010375994" evidence="1">
    <location>
        <begin position="18"/>
        <end position="242"/>
    </location>
</feature>
<proteinExistence type="predicted"/>
<evidence type="ECO:0000313" key="3">
    <source>
        <dbReference type="Proteomes" id="UP000187203"/>
    </source>
</evidence>
<sequence length="242" mass="27178">MVFAMIALPAALRCSAPALVSEGVLEYLKHFRVAVRVTKVLRFLIKPGTPRRRISFEYRFNKQQPSSHDKREDKFHPRFREQVNEAQKPSEGPVKPSLNMPPDGSREIGNLWGSFVTVDDSTYKKCIFDLARVLTSVKRSVNIPSKIVMSHNGDSFEVPISIEVARDFFSLNSDRKLPTAGMKLSNDEASSTCDASDSMHSDELEPCMHEDFETNEATNVGNCSSHNDLVVLGGLLFQERDE</sequence>
<keyword evidence="3" id="KW-1185">Reference proteome</keyword>
<dbReference type="Proteomes" id="UP000187203">
    <property type="component" value="Unassembled WGS sequence"/>
</dbReference>
<protein>
    <submittedName>
        <fullName evidence="2">Uncharacterized protein</fullName>
    </submittedName>
</protein>
<comment type="caution">
    <text evidence="2">The sequence shown here is derived from an EMBL/GenBank/DDBJ whole genome shotgun (WGS) entry which is preliminary data.</text>
</comment>
<accession>A0A1R3FX61</accession>
<organism evidence="2 3">
    <name type="scientific">Corchorus olitorius</name>
    <dbReference type="NCBI Taxonomy" id="93759"/>
    <lineage>
        <taxon>Eukaryota</taxon>
        <taxon>Viridiplantae</taxon>
        <taxon>Streptophyta</taxon>
        <taxon>Embryophyta</taxon>
        <taxon>Tracheophyta</taxon>
        <taxon>Spermatophyta</taxon>
        <taxon>Magnoliopsida</taxon>
        <taxon>eudicotyledons</taxon>
        <taxon>Gunneridae</taxon>
        <taxon>Pentapetalae</taxon>
        <taxon>rosids</taxon>
        <taxon>malvids</taxon>
        <taxon>Malvales</taxon>
        <taxon>Malvaceae</taxon>
        <taxon>Grewioideae</taxon>
        <taxon>Apeibeae</taxon>
        <taxon>Corchorus</taxon>
    </lineage>
</organism>
<dbReference type="AlphaFoldDB" id="A0A1R3FX61"/>
<evidence type="ECO:0000313" key="2">
    <source>
        <dbReference type="EMBL" id="OMO50432.1"/>
    </source>
</evidence>
<dbReference type="EMBL" id="AWUE01024563">
    <property type="protein sequence ID" value="OMO50432.1"/>
    <property type="molecule type" value="Genomic_DNA"/>
</dbReference>
<keyword evidence="1" id="KW-0732">Signal</keyword>
<gene>
    <name evidence="2" type="ORF">COLO4_38084</name>
</gene>
<feature type="signal peptide" evidence="1">
    <location>
        <begin position="1"/>
        <end position="17"/>
    </location>
</feature>
<evidence type="ECO:0000256" key="1">
    <source>
        <dbReference type="SAM" id="SignalP"/>
    </source>
</evidence>
<name>A0A1R3FX61_9ROSI</name>
<reference evidence="3" key="1">
    <citation type="submission" date="2013-09" db="EMBL/GenBank/DDBJ databases">
        <title>Corchorus olitorius genome sequencing.</title>
        <authorList>
            <person name="Alam M."/>
            <person name="Haque M.S."/>
            <person name="Islam M.S."/>
            <person name="Emdad E.M."/>
            <person name="Islam M.M."/>
            <person name="Ahmed B."/>
            <person name="Halim A."/>
            <person name="Hossen Q.M.M."/>
            <person name="Hossain M.Z."/>
            <person name="Ahmed R."/>
            <person name="Khan M.M."/>
            <person name="Islam R."/>
            <person name="Rashid M.M."/>
            <person name="Khan S.A."/>
            <person name="Rahman M.S."/>
            <person name="Alam M."/>
            <person name="Yahiya A.S."/>
            <person name="Khan M.S."/>
            <person name="Azam M.S."/>
            <person name="Haque T."/>
            <person name="Lashkar M.Z.H."/>
            <person name="Akhand A.I."/>
            <person name="Morshed G."/>
            <person name="Roy S."/>
            <person name="Uddin K.S."/>
            <person name="Rabeya T."/>
            <person name="Hossain A.S."/>
            <person name="Chowdhury A."/>
            <person name="Snigdha A.R."/>
            <person name="Mortoza M.S."/>
            <person name="Matin S.A."/>
            <person name="Hoque S.M.E."/>
            <person name="Islam M.K."/>
            <person name="Roy D.K."/>
            <person name="Haider R."/>
            <person name="Moosa M.M."/>
            <person name="Elias S.M."/>
            <person name="Hasan A.M."/>
            <person name="Jahan S."/>
            <person name="Shafiuddin M."/>
            <person name="Mahmood N."/>
            <person name="Shommy N.S."/>
        </authorList>
    </citation>
    <scope>NUCLEOTIDE SEQUENCE [LARGE SCALE GENOMIC DNA]</scope>
    <source>
        <strain evidence="3">cv. O-4</strain>
    </source>
</reference>